<dbReference type="STRING" id="28892.Metli_1889"/>
<dbReference type="AlphaFoldDB" id="J1AS32"/>
<dbReference type="HOGENOM" id="CLU_451020_0_0_2"/>
<dbReference type="OrthoDB" id="110427at2157"/>
<protein>
    <submittedName>
        <fullName evidence="1">Tetratricopeptide TPR_4</fullName>
    </submittedName>
</protein>
<dbReference type="Pfam" id="PF14559">
    <property type="entry name" value="TPR_19"/>
    <property type="match status" value="1"/>
</dbReference>
<evidence type="ECO:0000313" key="1">
    <source>
        <dbReference type="EMBL" id="EJG07833.1"/>
    </source>
</evidence>
<evidence type="ECO:0000313" key="2">
    <source>
        <dbReference type="Proteomes" id="UP000005095"/>
    </source>
</evidence>
<dbReference type="SUPFAM" id="SSF48452">
    <property type="entry name" value="TPR-like"/>
    <property type="match status" value="1"/>
</dbReference>
<dbReference type="InterPro" id="IPR011990">
    <property type="entry name" value="TPR-like_helical_dom_sf"/>
</dbReference>
<accession>J1AS32</accession>
<keyword evidence="2" id="KW-1185">Reference proteome</keyword>
<dbReference type="RefSeq" id="WP_004039791.1">
    <property type="nucleotide sequence ID" value="NZ_CM001555.1"/>
</dbReference>
<dbReference type="Proteomes" id="UP000005095">
    <property type="component" value="Chromosome"/>
</dbReference>
<dbReference type="Pfam" id="PF13432">
    <property type="entry name" value="TPR_16"/>
    <property type="match status" value="1"/>
</dbReference>
<dbReference type="Gene3D" id="1.25.40.10">
    <property type="entry name" value="Tetratricopeptide repeat domain"/>
    <property type="match status" value="1"/>
</dbReference>
<gene>
    <name evidence="1" type="ORF">Metli_1889</name>
</gene>
<sequence length="592" mass="65229">MTDEPSDDPRKEAFALYEEGRYQESIGVCTRTPGDASLAVLVAKNLVALGEYEEAEAQVRDLLVKMPESSYLHSFLGGVLAARGADGAIAEYAEAIQLDPGNEEALRAYSAYFTGSGDHRSAIPLLSALARLSGKREDAIALVRCLIEAGEGEEALVAYEELLGSTGADVDYIDALMVAGRHREAAAASINAFRERKDPTFLRQYLAAVAAFDRKGALKLFPHFLKDCPDDDLAFDHVLLLKSEGRCREALEGCEELIARNPHPIYQLVACELIAATGSTDLARQGYEGLIGEEMHRMDDPESLGMVIEAYEGFLRKTLNPTTVPPCYLATVSSDANVVSLIRTGLFYASFGHTTEAAEWLYRAYRIDFLNGGIEYARFLAGQGEMRECEKVLMHILANIKRDADLVRVAEAVIDAGTDWKGMRRLIDALIDRFSAAVRSLGPGGIEVFARIYLRAAEEAFSVGEYARCKECSLRGLDMARKNPETFFDLIRRCKEATVAERPALPLRNRKPSGPVDETAPDLGLDEREEALVAFLRQHRESNEEELRKVLGTRRVSGAINRLIRKASDAGVTLIEKRGMGEHGEVYIYCGK</sequence>
<dbReference type="EMBL" id="CM001555">
    <property type="protein sequence ID" value="EJG07833.1"/>
    <property type="molecule type" value="Genomic_DNA"/>
</dbReference>
<organism evidence="1 2">
    <name type="scientific">Methanofollis liminatans DSM 4140</name>
    <dbReference type="NCBI Taxonomy" id="28892"/>
    <lineage>
        <taxon>Archaea</taxon>
        <taxon>Methanobacteriati</taxon>
        <taxon>Methanobacteriota</taxon>
        <taxon>Stenosarchaea group</taxon>
        <taxon>Methanomicrobia</taxon>
        <taxon>Methanomicrobiales</taxon>
        <taxon>Methanomicrobiaceae</taxon>
        <taxon>Methanofollis</taxon>
    </lineage>
</organism>
<name>J1AS32_9EURY</name>
<reference evidence="1 2" key="1">
    <citation type="submission" date="2011-08" db="EMBL/GenBank/DDBJ databases">
        <title>The complete genome of Methanofollis liminatans DSM 4140.</title>
        <authorList>
            <consortium name="US DOE Joint Genome Institute (JGI-PGF)"/>
            <person name="Lucas S."/>
            <person name="Han J."/>
            <person name="Lapidus A."/>
            <person name="Bruce D."/>
            <person name="Goodwin L."/>
            <person name="Pitluck S."/>
            <person name="Peters L."/>
            <person name="Kyrpides N."/>
            <person name="Mavromatis K."/>
            <person name="Ivanova N."/>
            <person name="Mikhailova N."/>
            <person name="Lu M."/>
            <person name="Detter J.C."/>
            <person name="Tapia R."/>
            <person name="Han C."/>
            <person name="Land M."/>
            <person name="Hauser L."/>
            <person name="Markowitz V."/>
            <person name="Cheng J.-F."/>
            <person name="Hugenholtz P."/>
            <person name="Woyke T."/>
            <person name="Wu D."/>
            <person name="Spring S."/>
            <person name="Schuler E."/>
            <person name="Brambilla E."/>
            <person name="Klenk H.-P."/>
            <person name="Eisen J.A."/>
        </authorList>
    </citation>
    <scope>NUCLEOTIDE SEQUENCE [LARGE SCALE GENOMIC DNA]</scope>
    <source>
        <strain evidence="1 2">DSM 4140</strain>
    </source>
</reference>
<proteinExistence type="predicted"/>